<protein>
    <submittedName>
        <fullName evidence="2">Methanol dehydrogenase</fullName>
    </submittedName>
</protein>
<gene>
    <name evidence="2" type="ORF">BSPP4475_04395</name>
</gene>
<reference evidence="2" key="1">
    <citation type="submission" date="2023-07" db="EMBL/GenBank/DDBJ databases">
        <authorList>
            <person name="Ivanov I."/>
            <person name="Teneva D."/>
            <person name="Stoikov I."/>
        </authorList>
    </citation>
    <scope>NUCLEOTIDE SEQUENCE</scope>
    <source>
        <strain evidence="2">4475</strain>
    </source>
</reference>
<accession>A0AA48M5C9</accession>
<keyword evidence="3" id="KW-1185">Reference proteome</keyword>
<dbReference type="Proteomes" id="UP001189619">
    <property type="component" value="Chromosome"/>
</dbReference>
<evidence type="ECO:0000313" key="3">
    <source>
        <dbReference type="Proteomes" id="UP001189619"/>
    </source>
</evidence>
<dbReference type="RefSeq" id="WP_171565943.1">
    <property type="nucleotide sequence ID" value="NZ_JAUSVZ010000007.1"/>
</dbReference>
<organism evidence="2 3">
    <name type="scientific">Brevibacillus aydinogluensis</name>
    <dbReference type="NCBI Taxonomy" id="927786"/>
    <lineage>
        <taxon>Bacteria</taxon>
        <taxon>Bacillati</taxon>
        <taxon>Bacillota</taxon>
        <taxon>Bacilli</taxon>
        <taxon>Bacillales</taxon>
        <taxon>Paenibacillaceae</taxon>
        <taxon>Brevibacillus</taxon>
    </lineage>
</organism>
<name>A0AA48M5C9_9BACL</name>
<dbReference type="EMBL" id="OY569118">
    <property type="protein sequence ID" value="CAJ1001566.1"/>
    <property type="molecule type" value="Genomic_DNA"/>
</dbReference>
<dbReference type="KEGG" id="bayd:BSPP4475_04395"/>
<feature type="compositionally biased region" description="Gly residues" evidence="1">
    <location>
        <begin position="58"/>
        <end position="71"/>
    </location>
</feature>
<sequence length="71" mass="6984">MKAIIIGAVLLILLLLVLVSAVKRAGTGRSSAYGSDSSSSGPFYIDSDGKDHKSDGIWGDGGGGSDGGGGD</sequence>
<evidence type="ECO:0000256" key="1">
    <source>
        <dbReference type="SAM" id="MobiDB-lite"/>
    </source>
</evidence>
<evidence type="ECO:0000313" key="2">
    <source>
        <dbReference type="EMBL" id="CAJ1001566.1"/>
    </source>
</evidence>
<feature type="region of interest" description="Disordered" evidence="1">
    <location>
        <begin position="27"/>
        <end position="71"/>
    </location>
</feature>
<feature type="compositionally biased region" description="Low complexity" evidence="1">
    <location>
        <begin position="27"/>
        <end position="41"/>
    </location>
</feature>
<dbReference type="AlphaFoldDB" id="A0AA48M5C9"/>
<proteinExistence type="predicted"/>